<proteinExistence type="predicted"/>
<keyword evidence="1" id="KW-0175">Coiled coil</keyword>
<name>A0A0M2SJG5_9STAP</name>
<accession>A0A0M2SJG5</accession>
<sequence>MDNYSLPVDTAGSGGTASDSGYPEPDTAGLGGRHAGTPMHASDDAGAANMDELSVAVDGIQSDITTIWNSMFIPMYQQYHSNGIDRDRVADQLETLHEEYEELEKRVNNIKIADTFSAEHKEETEEMKSDLSLAISNRTLALIEFKLMNASEDVQMHSELLDIHTENSRKYMSSAEIHMKTLEELPAEGNPAPEEEFAATSER</sequence>
<organism evidence="3 4">
    <name type="scientific">Salinicoccus sediminis</name>
    <dbReference type="NCBI Taxonomy" id="1432562"/>
    <lineage>
        <taxon>Bacteria</taxon>
        <taxon>Bacillati</taxon>
        <taxon>Bacillota</taxon>
        <taxon>Bacilli</taxon>
        <taxon>Bacillales</taxon>
        <taxon>Staphylococcaceae</taxon>
        <taxon>Salinicoccus</taxon>
    </lineage>
</organism>
<feature type="coiled-coil region" evidence="1">
    <location>
        <begin position="86"/>
        <end position="113"/>
    </location>
</feature>
<keyword evidence="4" id="KW-1185">Reference proteome</keyword>
<dbReference type="Proteomes" id="UP000034287">
    <property type="component" value="Unassembled WGS sequence"/>
</dbReference>
<reference evidence="3 4" key="1">
    <citation type="submission" date="2015-04" db="EMBL/GenBank/DDBJ databases">
        <title>Taxonomic description and genome sequence of Salinicoccus sediminis sp. nov., a novel hyper halotolerant bacterium isolated from marine sediment.</title>
        <authorList>
            <person name="Mathan Kumar R."/>
            <person name="Kaur G."/>
            <person name="Kumar N."/>
            <person name="Kumar A."/>
            <person name="Singh N.K."/>
            <person name="Kaur N."/>
            <person name="Mayilraj S."/>
        </authorList>
    </citation>
    <scope>NUCLEOTIDE SEQUENCE [LARGE SCALE GENOMIC DNA]</scope>
    <source>
        <strain evidence="3 4">SV-16</strain>
    </source>
</reference>
<dbReference type="AlphaFoldDB" id="A0A0M2SJG5"/>
<dbReference type="EMBL" id="LAYZ01000024">
    <property type="protein sequence ID" value="KKK33801.1"/>
    <property type="molecule type" value="Genomic_DNA"/>
</dbReference>
<comment type="caution">
    <text evidence="3">The sequence shown here is derived from an EMBL/GenBank/DDBJ whole genome shotgun (WGS) entry which is preliminary data.</text>
</comment>
<evidence type="ECO:0000256" key="2">
    <source>
        <dbReference type="SAM" id="MobiDB-lite"/>
    </source>
</evidence>
<gene>
    <name evidence="3" type="ORF">WN59_09290</name>
</gene>
<dbReference type="PATRIC" id="fig|1432562.3.peg.1835"/>
<protein>
    <submittedName>
        <fullName evidence="3">Uncharacterized protein</fullName>
    </submittedName>
</protein>
<evidence type="ECO:0000313" key="4">
    <source>
        <dbReference type="Proteomes" id="UP000034287"/>
    </source>
</evidence>
<evidence type="ECO:0000256" key="1">
    <source>
        <dbReference type="SAM" id="Coils"/>
    </source>
</evidence>
<feature type="region of interest" description="Disordered" evidence="2">
    <location>
        <begin position="1"/>
        <end position="45"/>
    </location>
</feature>
<evidence type="ECO:0000313" key="3">
    <source>
        <dbReference type="EMBL" id="KKK33801.1"/>
    </source>
</evidence>